<dbReference type="STRING" id="889453.SAMN03080601_02737"/>
<comment type="subcellular location">
    <subcellularLocation>
        <location evidence="1 8">Cell outer membrane</location>
        <topology evidence="1 8">Multi-pass membrane protein</topology>
    </subcellularLocation>
</comment>
<sequence>MKKVLLALSFVMVFGISALFAQTRTITGTVTGSDDGMPIPGASVFVEGTTIGTVTQVDGSYSLNVPQDAEVLVFSFVGKQTLRENIAGRSVINVFLVAEAVTMDEIVVVGYGTQSLRRVTTSIANVSAQDIENVPVANVAQALAGRMAGVQVSSTSGRPGSPVMMAVRGRSSIAAGNEPLIVIDGVPISNTQDLYNTSIGQGFSPLANLNPDDIASIDVLKDAAAAAIYGSRGSNGVVLITTKRGRLNEKSSITFNSYYGVQSIINERKLLGASEYREMYNESRSSIGEEPLFTNEQVVNPPHDVNWIDEIKRSSSVIQNYQIGASGGTERSQYYFGLGYFDQEGLLHNQRFQRYSIRLNLEHQINEFIKVGSNMSLSRTERNETSVDNSIYSPWPRALVARPDQAVFNEDGSYADNAYNNPVRMFEPFMGLNLSNVLTSNFLELRLIDGLTFRSTAGIDYLVTEEDTFYPLRSFQGEGVNRSGTSGVSRRMNYVLTQNLNYREAFLEDRLFLDAIAVFEFQKNQRDRIYTSVQDFPSDETTTLNAGASVVAGWTSWTGNTLESLLGRVNLSWEDRYLFGFSLRRDGSSRFSSNGRYGYFPSVSAGWNISEENFFSGINEISTLKLRASYGQTGNQGGIADFGYLQTFGAGENYNDESGLALARLGNPDLKWETTEQFDIGLEIGFFRNRAFLEFDYYKKSTKDLLISRPIPATTGFASRLENIGNMEGKGVDISVKTVNMRGDFNWNTTLTYSTYSNEITKLFDDQPISGSFVTRHEVGQPLGAFFVVKALGVDPETGDMIYDDIDGNGIINADDRQFMGSPMPKFHGGLLNEFSYRGFDLSIFFQGAYGHKLYKLHEEGIGGGGSLGAAAVPTNVFKDIYDDRWTTPGQNAKQPRVVGGASGIFNTQRSSRYLEDASFLRLKTITLGYTIPTVYTQMVNLNSVRFYVTGQNLLTFTNYTGFDPEISTETAVANYGVDQGAIPQMRTIMFGVSANF</sequence>
<dbReference type="EMBL" id="FUYV01000017">
    <property type="protein sequence ID" value="SKC23463.1"/>
    <property type="molecule type" value="Genomic_DNA"/>
</dbReference>
<dbReference type="Proteomes" id="UP000191055">
    <property type="component" value="Unassembled WGS sequence"/>
</dbReference>
<dbReference type="OrthoDB" id="9768177at2"/>
<keyword evidence="3 8" id="KW-1134">Transmembrane beta strand</keyword>
<keyword evidence="10" id="KW-0732">Signal</keyword>
<dbReference type="SUPFAM" id="SSF56935">
    <property type="entry name" value="Porins"/>
    <property type="match status" value="1"/>
</dbReference>
<dbReference type="GO" id="GO:0009279">
    <property type="term" value="C:cell outer membrane"/>
    <property type="evidence" value="ECO:0007669"/>
    <property type="project" value="UniProtKB-SubCell"/>
</dbReference>
<evidence type="ECO:0000256" key="8">
    <source>
        <dbReference type="PROSITE-ProRule" id="PRU01360"/>
    </source>
</evidence>
<feature type="chain" id="PRO_5013364108" evidence="10">
    <location>
        <begin position="22"/>
        <end position="997"/>
    </location>
</feature>
<comment type="similarity">
    <text evidence="8 9">Belongs to the TonB-dependent receptor family.</text>
</comment>
<keyword evidence="2 8" id="KW-0813">Transport</keyword>
<dbReference type="SUPFAM" id="SSF49464">
    <property type="entry name" value="Carboxypeptidase regulatory domain-like"/>
    <property type="match status" value="1"/>
</dbReference>
<name>A0A1T5HRZ2_9BACT</name>
<reference evidence="13 14" key="1">
    <citation type="submission" date="2017-02" db="EMBL/GenBank/DDBJ databases">
        <authorList>
            <person name="Peterson S.W."/>
        </authorList>
    </citation>
    <scope>NUCLEOTIDE SEQUENCE [LARGE SCALE GENOMIC DNA]</scope>
    <source>
        <strain evidence="13 14">DSM 24412</strain>
    </source>
</reference>
<dbReference type="Pfam" id="PF13715">
    <property type="entry name" value="CarbopepD_reg_2"/>
    <property type="match status" value="1"/>
</dbReference>
<dbReference type="Pfam" id="PF00593">
    <property type="entry name" value="TonB_dep_Rec_b-barrel"/>
    <property type="match status" value="1"/>
</dbReference>
<dbReference type="RefSeq" id="WP_079558437.1">
    <property type="nucleotide sequence ID" value="NZ_CP021904.1"/>
</dbReference>
<dbReference type="AlphaFoldDB" id="A0A1T5HRZ2"/>
<dbReference type="NCBIfam" id="TIGR04057">
    <property type="entry name" value="SusC_RagA_signa"/>
    <property type="match status" value="1"/>
</dbReference>
<dbReference type="InterPro" id="IPR008969">
    <property type="entry name" value="CarboxyPept-like_regulatory"/>
</dbReference>
<evidence type="ECO:0000256" key="10">
    <source>
        <dbReference type="SAM" id="SignalP"/>
    </source>
</evidence>
<accession>A0A1T5HRZ2</accession>
<dbReference type="InterPro" id="IPR012910">
    <property type="entry name" value="Plug_dom"/>
</dbReference>
<dbReference type="NCBIfam" id="TIGR04056">
    <property type="entry name" value="OMP_RagA_SusC"/>
    <property type="match status" value="1"/>
</dbReference>
<feature type="domain" description="TonB-dependent receptor-like beta-barrel" evidence="11">
    <location>
        <begin position="393"/>
        <end position="770"/>
    </location>
</feature>
<dbReference type="PROSITE" id="PS52016">
    <property type="entry name" value="TONB_DEPENDENT_REC_3"/>
    <property type="match status" value="1"/>
</dbReference>
<dbReference type="InterPro" id="IPR037066">
    <property type="entry name" value="Plug_dom_sf"/>
</dbReference>
<dbReference type="Pfam" id="PF07715">
    <property type="entry name" value="Plug"/>
    <property type="match status" value="1"/>
</dbReference>
<dbReference type="Gene3D" id="2.170.130.10">
    <property type="entry name" value="TonB-dependent receptor, plug domain"/>
    <property type="match status" value="1"/>
</dbReference>
<keyword evidence="14" id="KW-1185">Reference proteome</keyword>
<evidence type="ECO:0000256" key="9">
    <source>
        <dbReference type="RuleBase" id="RU003357"/>
    </source>
</evidence>
<evidence type="ECO:0000313" key="14">
    <source>
        <dbReference type="Proteomes" id="UP000191055"/>
    </source>
</evidence>
<organism evidence="13 14">
    <name type="scientific">Alkalitalea saponilacus</name>
    <dbReference type="NCBI Taxonomy" id="889453"/>
    <lineage>
        <taxon>Bacteria</taxon>
        <taxon>Pseudomonadati</taxon>
        <taxon>Bacteroidota</taxon>
        <taxon>Bacteroidia</taxon>
        <taxon>Marinilabiliales</taxon>
        <taxon>Marinilabiliaceae</taxon>
        <taxon>Alkalitalea</taxon>
    </lineage>
</organism>
<keyword evidence="7 8" id="KW-0998">Cell outer membrane</keyword>
<evidence type="ECO:0000256" key="7">
    <source>
        <dbReference type="ARBA" id="ARBA00023237"/>
    </source>
</evidence>
<keyword evidence="5 9" id="KW-0798">TonB box</keyword>
<dbReference type="InterPro" id="IPR039426">
    <property type="entry name" value="TonB-dep_rcpt-like"/>
</dbReference>
<dbReference type="KEGG" id="asx:CDL62_13195"/>
<dbReference type="InterPro" id="IPR000531">
    <property type="entry name" value="Beta-barrel_TonB"/>
</dbReference>
<evidence type="ECO:0000256" key="4">
    <source>
        <dbReference type="ARBA" id="ARBA00022692"/>
    </source>
</evidence>
<dbReference type="Gene3D" id="2.60.40.1120">
    <property type="entry name" value="Carboxypeptidase-like, regulatory domain"/>
    <property type="match status" value="1"/>
</dbReference>
<evidence type="ECO:0000256" key="3">
    <source>
        <dbReference type="ARBA" id="ARBA00022452"/>
    </source>
</evidence>
<dbReference type="InterPro" id="IPR036942">
    <property type="entry name" value="Beta-barrel_TonB_sf"/>
</dbReference>
<keyword evidence="6 8" id="KW-0472">Membrane</keyword>
<dbReference type="InterPro" id="IPR023996">
    <property type="entry name" value="TonB-dep_OMP_SusC/RagA"/>
</dbReference>
<evidence type="ECO:0000259" key="12">
    <source>
        <dbReference type="Pfam" id="PF07715"/>
    </source>
</evidence>
<feature type="signal peptide" evidence="10">
    <location>
        <begin position="1"/>
        <end position="21"/>
    </location>
</feature>
<evidence type="ECO:0000256" key="5">
    <source>
        <dbReference type="ARBA" id="ARBA00023077"/>
    </source>
</evidence>
<dbReference type="InterPro" id="IPR023997">
    <property type="entry name" value="TonB-dep_OMP_SusC/RagA_CS"/>
</dbReference>
<protein>
    <submittedName>
        <fullName evidence="13">TonB-linked outer membrane protein, SusC/RagA family</fullName>
    </submittedName>
</protein>
<proteinExistence type="inferred from homology"/>
<evidence type="ECO:0000259" key="11">
    <source>
        <dbReference type="Pfam" id="PF00593"/>
    </source>
</evidence>
<feature type="domain" description="TonB-dependent receptor plug" evidence="12">
    <location>
        <begin position="116"/>
        <end position="237"/>
    </location>
</feature>
<gene>
    <name evidence="13" type="ORF">SAMN03080601_02737</name>
</gene>
<evidence type="ECO:0000313" key="13">
    <source>
        <dbReference type="EMBL" id="SKC23463.1"/>
    </source>
</evidence>
<evidence type="ECO:0000256" key="2">
    <source>
        <dbReference type="ARBA" id="ARBA00022448"/>
    </source>
</evidence>
<evidence type="ECO:0000256" key="1">
    <source>
        <dbReference type="ARBA" id="ARBA00004571"/>
    </source>
</evidence>
<evidence type="ECO:0000256" key="6">
    <source>
        <dbReference type="ARBA" id="ARBA00023136"/>
    </source>
</evidence>
<dbReference type="Gene3D" id="2.40.170.20">
    <property type="entry name" value="TonB-dependent receptor, beta-barrel domain"/>
    <property type="match status" value="1"/>
</dbReference>
<keyword evidence="4 8" id="KW-0812">Transmembrane</keyword>